<evidence type="ECO:0000256" key="5">
    <source>
        <dbReference type="ARBA" id="ARBA00023125"/>
    </source>
</evidence>
<dbReference type="InterPro" id="IPR020899">
    <property type="entry name" value="Arg_repress_C"/>
</dbReference>
<comment type="function">
    <text evidence="7">Regulates arginine biosynthesis genes.</text>
</comment>
<dbReference type="Proteomes" id="UP000216052">
    <property type="component" value="Chromosome"/>
</dbReference>
<proteinExistence type="inferred from homology"/>
<keyword evidence="3 7" id="KW-0963">Cytoplasm</keyword>
<evidence type="ECO:0000256" key="7">
    <source>
        <dbReference type="HAMAP-Rule" id="MF_00173"/>
    </source>
</evidence>
<evidence type="ECO:0000256" key="2">
    <source>
        <dbReference type="ARBA" id="ARBA00008316"/>
    </source>
</evidence>
<evidence type="ECO:0000256" key="6">
    <source>
        <dbReference type="ARBA" id="ARBA00023163"/>
    </source>
</evidence>
<dbReference type="InterPro" id="IPR036390">
    <property type="entry name" value="WH_DNA-bd_sf"/>
</dbReference>
<dbReference type="SUPFAM" id="SSF46785">
    <property type="entry name" value="Winged helix' DNA-binding domain"/>
    <property type="match status" value="1"/>
</dbReference>
<dbReference type="PANTHER" id="PTHR34471">
    <property type="entry name" value="ARGININE REPRESSOR"/>
    <property type="match status" value="1"/>
</dbReference>
<dbReference type="PANTHER" id="PTHR34471:SF1">
    <property type="entry name" value="ARGININE REPRESSOR"/>
    <property type="match status" value="1"/>
</dbReference>
<dbReference type="InterPro" id="IPR020900">
    <property type="entry name" value="Arg_repress_DNA-bd"/>
</dbReference>
<evidence type="ECO:0000256" key="1">
    <source>
        <dbReference type="ARBA" id="ARBA00004496"/>
    </source>
</evidence>
<accession>A0ABZ3JBK6</accession>
<keyword evidence="7" id="KW-0028">Amino-acid biosynthesis</keyword>
<dbReference type="RefSeq" id="WP_093793420.1">
    <property type="nucleotide sequence ID" value="NZ_CP155571.1"/>
</dbReference>
<evidence type="ECO:0000256" key="4">
    <source>
        <dbReference type="ARBA" id="ARBA00023015"/>
    </source>
</evidence>
<dbReference type="SUPFAM" id="SSF55252">
    <property type="entry name" value="C-terminal domain of arginine repressor"/>
    <property type="match status" value="1"/>
</dbReference>
<name>A0ABZ3JBK6_SPOA4</name>
<organism evidence="10 11">
    <name type="scientific">Sporomusa acidovorans (strain ATCC 49682 / DSM 3132 / Mol)</name>
    <dbReference type="NCBI Taxonomy" id="1123286"/>
    <lineage>
        <taxon>Bacteria</taxon>
        <taxon>Bacillati</taxon>
        <taxon>Bacillota</taxon>
        <taxon>Negativicutes</taxon>
        <taxon>Selenomonadales</taxon>
        <taxon>Sporomusaceae</taxon>
        <taxon>Sporomusa</taxon>
    </lineage>
</organism>
<dbReference type="Pfam" id="PF02863">
    <property type="entry name" value="Arg_repressor_C"/>
    <property type="match status" value="1"/>
</dbReference>
<keyword evidence="4 7" id="KW-0805">Transcription regulation</keyword>
<feature type="domain" description="Arginine repressor C-terminal" evidence="9">
    <location>
        <begin position="81"/>
        <end position="146"/>
    </location>
</feature>
<dbReference type="InterPro" id="IPR036251">
    <property type="entry name" value="Arg_repress_C_sf"/>
</dbReference>
<evidence type="ECO:0000313" key="10">
    <source>
        <dbReference type="EMBL" id="XFO75433.1"/>
    </source>
</evidence>
<dbReference type="InterPro" id="IPR036388">
    <property type="entry name" value="WH-like_DNA-bd_sf"/>
</dbReference>
<dbReference type="Gene3D" id="3.30.1360.40">
    <property type="match status" value="1"/>
</dbReference>
<dbReference type="Pfam" id="PF01316">
    <property type="entry name" value="Arg_repressor"/>
    <property type="match status" value="1"/>
</dbReference>
<evidence type="ECO:0000313" key="11">
    <source>
        <dbReference type="Proteomes" id="UP000216052"/>
    </source>
</evidence>
<sequence length="151" mass="16856">MKKRRQAKLRQLVESQCLITQAELVAALRQDGLTVTQATVSRDAWELELQKVPTTNVGGRRYAVPTAEQRFDPQTRQRLLTDFIRSFDVSEAVIVCKVLPGAAKLVARLLAGVPCPDVTGFLAGQDTVFVTVRSPETAVRVLAAFHRLWRR</sequence>
<keyword evidence="11" id="KW-1185">Reference proteome</keyword>
<keyword evidence="7" id="KW-0678">Repressor</keyword>
<comment type="subcellular location">
    <subcellularLocation>
        <location evidence="1 7">Cytoplasm</location>
    </subcellularLocation>
</comment>
<keyword evidence="6 7" id="KW-0804">Transcription</keyword>
<dbReference type="EMBL" id="CP155571">
    <property type="protein sequence ID" value="XFO75433.1"/>
    <property type="molecule type" value="Genomic_DNA"/>
</dbReference>
<keyword evidence="5 7" id="KW-0238">DNA-binding</keyword>
<dbReference type="HAMAP" id="MF_00173">
    <property type="entry name" value="Arg_repressor"/>
    <property type="match status" value="1"/>
</dbReference>
<evidence type="ECO:0000256" key="3">
    <source>
        <dbReference type="ARBA" id="ARBA00022490"/>
    </source>
</evidence>
<reference evidence="10" key="1">
    <citation type="submission" date="2024-05" db="EMBL/GenBank/DDBJ databases">
        <title>Isolation and characterization of Sporomusa carbonis sp. nov., a carboxydotrophic hydrogenogen in the genus of Sporomusa isolated from a charcoal burning pile.</title>
        <authorList>
            <person name="Boeer T."/>
            <person name="Rosenbaum F."/>
            <person name="Eysell L."/>
            <person name="Mueller V."/>
            <person name="Daniel R."/>
            <person name="Poehlein A."/>
        </authorList>
    </citation>
    <scope>NUCLEOTIDE SEQUENCE [LARGE SCALE GENOMIC DNA]</scope>
    <source>
        <strain evidence="10">DSM 3132</strain>
    </source>
</reference>
<dbReference type="Gene3D" id="1.10.10.10">
    <property type="entry name" value="Winged helix-like DNA-binding domain superfamily/Winged helix DNA-binding domain"/>
    <property type="match status" value="1"/>
</dbReference>
<keyword evidence="7" id="KW-0055">Arginine biosynthesis</keyword>
<comment type="pathway">
    <text evidence="7">Amino-acid biosynthesis; L-arginine biosynthesis [regulation].</text>
</comment>
<comment type="similarity">
    <text evidence="2 7">Belongs to the ArgR family.</text>
</comment>
<gene>
    <name evidence="10" type="primary">argR_3</name>
    <name evidence="7" type="synonym">argR</name>
    <name evidence="10" type="ORF">SPACI_055540</name>
</gene>
<dbReference type="PRINTS" id="PR01467">
    <property type="entry name" value="ARGREPRESSOR"/>
</dbReference>
<evidence type="ECO:0000259" key="8">
    <source>
        <dbReference type="Pfam" id="PF01316"/>
    </source>
</evidence>
<protein>
    <recommendedName>
        <fullName evidence="7">Arginine repressor</fullName>
    </recommendedName>
</protein>
<evidence type="ECO:0000259" key="9">
    <source>
        <dbReference type="Pfam" id="PF02863"/>
    </source>
</evidence>
<feature type="domain" description="Arginine repressor DNA-binding" evidence="8">
    <location>
        <begin position="2"/>
        <end position="67"/>
    </location>
</feature>
<dbReference type="InterPro" id="IPR001669">
    <property type="entry name" value="Arg_repress"/>
</dbReference>